<evidence type="ECO:0000256" key="1">
    <source>
        <dbReference type="SAM" id="SignalP"/>
    </source>
</evidence>
<gene>
    <name evidence="2" type="ORF">FHS00_000800</name>
</gene>
<organism evidence="2 3">
    <name type="scientific">Limimaricola variabilis</name>
    <dbReference type="NCBI Taxonomy" id="1492771"/>
    <lineage>
        <taxon>Bacteria</taxon>
        <taxon>Pseudomonadati</taxon>
        <taxon>Pseudomonadota</taxon>
        <taxon>Alphaproteobacteria</taxon>
        <taxon>Rhodobacterales</taxon>
        <taxon>Paracoccaceae</taxon>
        <taxon>Limimaricola</taxon>
    </lineage>
</organism>
<evidence type="ECO:0000313" key="2">
    <source>
        <dbReference type="EMBL" id="MBB3711238.1"/>
    </source>
</evidence>
<dbReference type="RefSeq" id="WP_183470109.1">
    <property type="nucleotide sequence ID" value="NZ_JACIBX010000002.1"/>
</dbReference>
<reference evidence="2 3" key="1">
    <citation type="submission" date="2020-08" db="EMBL/GenBank/DDBJ databases">
        <title>Genomic Encyclopedia of Type Strains, Phase III (KMG-III): the genomes of soil and plant-associated and newly described type strains.</title>
        <authorList>
            <person name="Whitman W."/>
        </authorList>
    </citation>
    <scope>NUCLEOTIDE SEQUENCE [LARGE SCALE GENOMIC DNA]</scope>
    <source>
        <strain evidence="2 3">CECT 8572</strain>
    </source>
</reference>
<dbReference type="EMBL" id="JACIBX010000002">
    <property type="protein sequence ID" value="MBB3711238.1"/>
    <property type="molecule type" value="Genomic_DNA"/>
</dbReference>
<feature type="signal peptide" evidence="1">
    <location>
        <begin position="1"/>
        <end position="24"/>
    </location>
</feature>
<proteinExistence type="predicted"/>
<dbReference type="Proteomes" id="UP000576152">
    <property type="component" value="Unassembled WGS sequence"/>
</dbReference>
<accession>A0ABR6HLA1</accession>
<keyword evidence="1" id="KW-0732">Signal</keyword>
<keyword evidence="3" id="KW-1185">Reference proteome</keyword>
<evidence type="ECO:0000313" key="3">
    <source>
        <dbReference type="Proteomes" id="UP000576152"/>
    </source>
</evidence>
<name>A0ABR6HLA1_9RHOB</name>
<protein>
    <recommendedName>
        <fullName evidence="4">Peptidase inhibitor I78 family protein</fullName>
    </recommendedName>
</protein>
<evidence type="ECO:0008006" key="4">
    <source>
        <dbReference type="Google" id="ProtNLM"/>
    </source>
</evidence>
<sequence length="106" mass="10833">MAGFTARKAALALIGAATLAGCEAASLAPTPVDQEVPMAFPQCLSRIEETAARIGQEPAVLAETSEIRIVRFNDEGEIVTVSCDALGGRMVVQTRPAPAAAPAAAI</sequence>
<comment type="caution">
    <text evidence="2">The sequence shown here is derived from an EMBL/GenBank/DDBJ whole genome shotgun (WGS) entry which is preliminary data.</text>
</comment>
<feature type="chain" id="PRO_5045635412" description="Peptidase inhibitor I78 family protein" evidence="1">
    <location>
        <begin position="25"/>
        <end position="106"/>
    </location>
</feature>
<dbReference type="PROSITE" id="PS51257">
    <property type="entry name" value="PROKAR_LIPOPROTEIN"/>
    <property type="match status" value="1"/>
</dbReference>